<keyword evidence="2" id="KW-1185">Reference proteome</keyword>
<evidence type="ECO:0000313" key="2">
    <source>
        <dbReference type="Proteomes" id="UP000027093"/>
    </source>
</evidence>
<reference evidence="1 2" key="1">
    <citation type="journal article" date="2014" name="Int. J. Syst. Evol. Microbiol.">
        <title>Nitrososphaera viennensis gen. nov., sp. nov., an aerobic and mesophilic, ammonia-oxidizing archaeon from soil and a member of the archaeal phylum Thaumarchaeota.</title>
        <authorList>
            <person name="Stieglmeier M."/>
            <person name="Klingl A."/>
            <person name="Alves R.J."/>
            <person name="Rittmann S.K."/>
            <person name="Melcher M."/>
            <person name="Leisch N."/>
            <person name="Schleper C."/>
        </authorList>
    </citation>
    <scope>NUCLEOTIDE SEQUENCE [LARGE SCALE GENOMIC DNA]</scope>
    <source>
        <strain evidence="1">EN76</strain>
    </source>
</reference>
<dbReference type="EMBL" id="CP007536">
    <property type="protein sequence ID" value="AIC16128.1"/>
    <property type="molecule type" value="Genomic_DNA"/>
</dbReference>
<proteinExistence type="predicted"/>
<dbReference type="Proteomes" id="UP000027093">
    <property type="component" value="Chromosome"/>
</dbReference>
<dbReference type="AlphaFoldDB" id="A0A060HKW2"/>
<organism evidence="1 2">
    <name type="scientific">Nitrososphaera viennensis EN76</name>
    <dbReference type="NCBI Taxonomy" id="926571"/>
    <lineage>
        <taxon>Archaea</taxon>
        <taxon>Nitrososphaerota</taxon>
        <taxon>Nitrososphaeria</taxon>
        <taxon>Nitrososphaerales</taxon>
        <taxon>Nitrososphaeraceae</taxon>
        <taxon>Nitrososphaera</taxon>
    </lineage>
</organism>
<dbReference type="HOGENOM" id="CLU_2629861_0_0_2"/>
<dbReference type="STRING" id="926571.NVIE_018670"/>
<evidence type="ECO:0000313" key="1">
    <source>
        <dbReference type="EMBL" id="AIC16128.1"/>
    </source>
</evidence>
<sequence length="77" mass="8002">MSALKDALDFLGEDSRRVVHYHMAERHGIRAGDRVSLPEVEAALASLLGPAAGIITVLVRKKLVGSSGSNSSSSATA</sequence>
<gene>
    <name evidence="1" type="ORF">NVIE_018670</name>
</gene>
<accession>A0A060HKW2</accession>
<protein>
    <submittedName>
        <fullName evidence="1">Uncharacterized protein</fullName>
    </submittedName>
</protein>
<dbReference type="KEGG" id="nvn:NVIE_018670"/>
<name>A0A060HKW2_9ARCH</name>